<evidence type="ECO:0000256" key="4">
    <source>
        <dbReference type="ARBA" id="ARBA00023163"/>
    </source>
</evidence>
<dbReference type="SUPFAM" id="SSF46955">
    <property type="entry name" value="Putative DNA-binding domain"/>
    <property type="match status" value="1"/>
</dbReference>
<proteinExistence type="predicted"/>
<name>A0ABV9QNM8_9FIRM</name>
<evidence type="ECO:0000259" key="5">
    <source>
        <dbReference type="PROSITE" id="PS50937"/>
    </source>
</evidence>
<feature type="domain" description="HTH merR-type" evidence="5">
    <location>
        <begin position="1"/>
        <end position="68"/>
    </location>
</feature>
<dbReference type="Gene3D" id="1.10.1660.10">
    <property type="match status" value="1"/>
</dbReference>
<organism evidence="6 7">
    <name type="scientific">Filifactor villosus</name>
    <dbReference type="NCBI Taxonomy" id="29374"/>
    <lineage>
        <taxon>Bacteria</taxon>
        <taxon>Bacillati</taxon>
        <taxon>Bacillota</taxon>
        <taxon>Clostridia</taxon>
        <taxon>Peptostreptococcales</taxon>
        <taxon>Filifactoraceae</taxon>
        <taxon>Filifactor</taxon>
    </lineage>
</organism>
<reference evidence="7" key="1">
    <citation type="journal article" date="2019" name="Int. J. Syst. Evol. Microbiol.">
        <title>The Global Catalogue of Microorganisms (GCM) 10K type strain sequencing project: providing services to taxonomists for standard genome sequencing and annotation.</title>
        <authorList>
            <consortium name="The Broad Institute Genomics Platform"/>
            <consortium name="The Broad Institute Genome Sequencing Center for Infectious Disease"/>
            <person name="Wu L."/>
            <person name="Ma J."/>
        </authorList>
    </citation>
    <scope>NUCLEOTIDE SEQUENCE [LARGE SCALE GENOMIC DNA]</scope>
    <source>
        <strain evidence="7">CCUG 46385</strain>
    </source>
</reference>
<evidence type="ECO:0000256" key="3">
    <source>
        <dbReference type="ARBA" id="ARBA00023125"/>
    </source>
</evidence>
<gene>
    <name evidence="6" type="ORF">ACFO4R_09710</name>
</gene>
<dbReference type="PANTHER" id="PTHR30204:SF69">
    <property type="entry name" value="MERR-FAMILY TRANSCRIPTIONAL REGULATOR"/>
    <property type="match status" value="1"/>
</dbReference>
<dbReference type="PROSITE" id="PS50937">
    <property type="entry name" value="HTH_MERR_2"/>
    <property type="match status" value="1"/>
</dbReference>
<keyword evidence="1" id="KW-0678">Repressor</keyword>
<accession>A0ABV9QNM8</accession>
<comment type="caution">
    <text evidence="6">The sequence shown here is derived from an EMBL/GenBank/DDBJ whole genome shotgun (WGS) entry which is preliminary data.</text>
</comment>
<dbReference type="InterPro" id="IPR009061">
    <property type="entry name" value="DNA-bd_dom_put_sf"/>
</dbReference>
<dbReference type="PANTHER" id="PTHR30204">
    <property type="entry name" value="REDOX-CYCLING DRUG-SENSING TRANSCRIPTIONAL ACTIVATOR SOXR"/>
    <property type="match status" value="1"/>
</dbReference>
<keyword evidence="2" id="KW-0805">Transcription regulation</keyword>
<dbReference type="Pfam" id="PF13411">
    <property type="entry name" value="MerR_1"/>
    <property type="match status" value="1"/>
</dbReference>
<dbReference type="CDD" id="cd00592">
    <property type="entry name" value="HTH_MerR-like"/>
    <property type="match status" value="1"/>
</dbReference>
<dbReference type="EMBL" id="JBHSHL010000045">
    <property type="protein sequence ID" value="MFC4805357.1"/>
    <property type="molecule type" value="Genomic_DNA"/>
</dbReference>
<dbReference type="SMART" id="SM00422">
    <property type="entry name" value="HTH_MERR"/>
    <property type="match status" value="1"/>
</dbReference>
<evidence type="ECO:0000256" key="2">
    <source>
        <dbReference type="ARBA" id="ARBA00023015"/>
    </source>
</evidence>
<dbReference type="RefSeq" id="WP_379788915.1">
    <property type="nucleotide sequence ID" value="NZ_JBHSHL010000045.1"/>
</dbReference>
<keyword evidence="4" id="KW-0804">Transcription</keyword>
<protein>
    <submittedName>
        <fullName evidence="6">MerR family transcriptional regulator</fullName>
    </submittedName>
</protein>
<evidence type="ECO:0000256" key="1">
    <source>
        <dbReference type="ARBA" id="ARBA00022491"/>
    </source>
</evidence>
<keyword evidence="3" id="KW-0238">DNA-binding</keyword>
<evidence type="ECO:0000313" key="6">
    <source>
        <dbReference type="EMBL" id="MFC4805357.1"/>
    </source>
</evidence>
<evidence type="ECO:0000313" key="7">
    <source>
        <dbReference type="Proteomes" id="UP001595916"/>
    </source>
</evidence>
<dbReference type="InterPro" id="IPR000551">
    <property type="entry name" value="MerR-type_HTH_dom"/>
</dbReference>
<dbReference type="InterPro" id="IPR047057">
    <property type="entry name" value="MerR_fam"/>
</dbReference>
<keyword evidence="7" id="KW-1185">Reference proteome</keyword>
<sequence>MLRNEVEMLTGLTRKALEYYEDKGLFCTKRDENGYRRYSREDIDRIRSIGLYRRLGLSVEEIKAILRSDTKSILGSIVREKHLKNEIERKKEEALSALLRGEELNVIEDRLKNIEQEETVYQKLTRVFPGYFGQLFFFNYKPFLSDKLDEKGKAAFDRYVKFMDGLPPLCLSKEEVDFLEKGAEGMEVENMTFSINERIGDLEEIEDWCEQHDEEIRTYLEFQESDEYRDSLWYSIKKKLENYMAQINYFEIALPLIREFSPSYDRYYKTILKANEHFVQKYRIERRR</sequence>
<dbReference type="Proteomes" id="UP001595916">
    <property type="component" value="Unassembled WGS sequence"/>
</dbReference>